<dbReference type="Proteomes" id="UP000823399">
    <property type="component" value="Unassembled WGS sequence"/>
</dbReference>
<feature type="compositionally biased region" description="Basic and acidic residues" evidence="2">
    <location>
        <begin position="241"/>
        <end position="256"/>
    </location>
</feature>
<evidence type="ECO:0000256" key="2">
    <source>
        <dbReference type="SAM" id="MobiDB-lite"/>
    </source>
</evidence>
<organism evidence="3 4">
    <name type="scientific">Suillus discolor</name>
    <dbReference type="NCBI Taxonomy" id="1912936"/>
    <lineage>
        <taxon>Eukaryota</taxon>
        <taxon>Fungi</taxon>
        <taxon>Dikarya</taxon>
        <taxon>Basidiomycota</taxon>
        <taxon>Agaricomycotina</taxon>
        <taxon>Agaricomycetes</taxon>
        <taxon>Agaricomycetidae</taxon>
        <taxon>Boletales</taxon>
        <taxon>Suillineae</taxon>
        <taxon>Suillaceae</taxon>
        <taxon>Suillus</taxon>
    </lineage>
</organism>
<feature type="compositionally biased region" description="Polar residues" evidence="2">
    <location>
        <begin position="164"/>
        <end position="176"/>
    </location>
</feature>
<comment type="caution">
    <text evidence="3">The sequence shown here is derived from an EMBL/GenBank/DDBJ whole genome shotgun (WGS) entry which is preliminary data.</text>
</comment>
<dbReference type="RefSeq" id="XP_041288224.1">
    <property type="nucleotide sequence ID" value="XM_041442107.1"/>
</dbReference>
<feature type="compositionally biased region" description="Basic and acidic residues" evidence="2">
    <location>
        <begin position="148"/>
        <end position="157"/>
    </location>
</feature>
<gene>
    <name evidence="3" type="ORF">F5147DRAFT_778294</name>
</gene>
<feature type="region of interest" description="Disordered" evidence="2">
    <location>
        <begin position="548"/>
        <end position="587"/>
    </location>
</feature>
<dbReference type="OrthoDB" id="2689254at2759"/>
<dbReference type="AlphaFoldDB" id="A0A9P7EXC2"/>
<evidence type="ECO:0000256" key="1">
    <source>
        <dbReference type="SAM" id="Coils"/>
    </source>
</evidence>
<dbReference type="EMBL" id="JABBWM010000069">
    <property type="protein sequence ID" value="KAG2096501.1"/>
    <property type="molecule type" value="Genomic_DNA"/>
</dbReference>
<evidence type="ECO:0000313" key="4">
    <source>
        <dbReference type="Proteomes" id="UP000823399"/>
    </source>
</evidence>
<keyword evidence="4" id="KW-1185">Reference proteome</keyword>
<evidence type="ECO:0000313" key="3">
    <source>
        <dbReference type="EMBL" id="KAG2096501.1"/>
    </source>
</evidence>
<feature type="compositionally biased region" description="Basic residues" evidence="2">
    <location>
        <begin position="134"/>
        <end position="144"/>
    </location>
</feature>
<reference evidence="3" key="1">
    <citation type="journal article" date="2020" name="New Phytol.">
        <title>Comparative genomics reveals dynamic genome evolution in host specialist ectomycorrhizal fungi.</title>
        <authorList>
            <person name="Lofgren L.A."/>
            <person name="Nguyen N.H."/>
            <person name="Vilgalys R."/>
            <person name="Ruytinx J."/>
            <person name="Liao H.L."/>
            <person name="Branco S."/>
            <person name="Kuo A."/>
            <person name="LaButti K."/>
            <person name="Lipzen A."/>
            <person name="Andreopoulos W."/>
            <person name="Pangilinan J."/>
            <person name="Riley R."/>
            <person name="Hundley H."/>
            <person name="Na H."/>
            <person name="Barry K."/>
            <person name="Grigoriev I.V."/>
            <person name="Stajich J.E."/>
            <person name="Kennedy P.G."/>
        </authorList>
    </citation>
    <scope>NUCLEOTIDE SEQUENCE</scope>
    <source>
        <strain evidence="3">FC423</strain>
    </source>
</reference>
<name>A0A9P7EXC2_9AGAM</name>
<feature type="region of interest" description="Disordered" evidence="2">
    <location>
        <begin position="121"/>
        <end position="256"/>
    </location>
</feature>
<dbReference type="GeneID" id="64704366"/>
<proteinExistence type="predicted"/>
<accession>A0A9P7EXC2</accession>
<sequence>MPNAEFSNTAMGDAAERLMKIVQKAAKLRDGHPDHLKLAVEIGDLMSPVFKTHGMSVTTIPPILLLAAMEMLEHLDAVQQSFASAPVWARIRTDDPQIQQHPLKEKAHSITVAKPTTAANTSAAISGAPVPAKVKPKPKPKPMPKTKVVHESKESKGNDPGPTRGNSPPAYTSSQKGKGKAVVPPGNEEEAVEVNRGRLTQVQKRRKGSNTSLPPIPGGAPQHHPADSTAMQTKTSKRPKVTRESVSPKHNALKEDITMDTDCPELVPPCTSFVVKDMAPQAPNFELVAVAPNKNLNVLMPKPTSMAEDMLVSDDDTAAATATTLPSPATSVPPITTLSPEGEAPPPLSQLVSSIQHPQMDMDNSHDGLTKVLEGMTLEVMQDLANLSARNVTLQEIADTLRTNIAQLTAENTAATEQLNALQDRITAQDAALLELQGLRAEVTELHSQVKTLQEESATRDQHLQRAQHQLGQQERTTAVLQDAYNAICQCLTGPPNSSSPFTNSLYLANPMYGSSQSMVPVSMGQMQAMEGLYFNLPSSVGNISSGSMLGGPSAGPSVSTIASSTRTHGDTKGGAPSGVGNEPGNR</sequence>
<feature type="coiled-coil region" evidence="1">
    <location>
        <begin position="391"/>
        <end position="456"/>
    </location>
</feature>
<feature type="compositionally biased region" description="Polar residues" evidence="2">
    <location>
        <begin position="557"/>
        <end position="567"/>
    </location>
</feature>
<protein>
    <submittedName>
        <fullName evidence="3">Uncharacterized protein</fullName>
    </submittedName>
</protein>
<keyword evidence="1" id="KW-0175">Coiled coil</keyword>